<evidence type="ECO:0000313" key="2">
    <source>
        <dbReference type="Proteomes" id="UP001292571"/>
    </source>
</evidence>
<evidence type="ECO:0008006" key="3">
    <source>
        <dbReference type="Google" id="ProtNLM"/>
    </source>
</evidence>
<reference evidence="1 2" key="1">
    <citation type="submission" date="2023-12" db="EMBL/GenBank/DDBJ databases">
        <title>Pseudomonas sp. T5W1.</title>
        <authorList>
            <person name="Maltman C."/>
        </authorList>
    </citation>
    <scope>NUCLEOTIDE SEQUENCE [LARGE SCALE GENOMIC DNA]</scope>
    <source>
        <strain evidence="1 2">T5W1</strain>
    </source>
</reference>
<gene>
    <name evidence="1" type="ORF">SOP97_09385</name>
</gene>
<evidence type="ECO:0000313" key="1">
    <source>
        <dbReference type="EMBL" id="MEA1606024.1"/>
    </source>
</evidence>
<keyword evidence="2" id="KW-1185">Reference proteome</keyword>
<organism evidence="1 2">
    <name type="scientific">Pseudomonas spirodelae</name>
    <dbReference type="NCBI Taxonomy" id="3101751"/>
    <lineage>
        <taxon>Bacteria</taxon>
        <taxon>Pseudomonadati</taxon>
        <taxon>Pseudomonadota</taxon>
        <taxon>Gammaproteobacteria</taxon>
        <taxon>Pseudomonadales</taxon>
        <taxon>Pseudomonadaceae</taxon>
        <taxon>Pseudomonas</taxon>
    </lineage>
</organism>
<dbReference type="EMBL" id="JAYEET010000031">
    <property type="protein sequence ID" value="MEA1606024.1"/>
    <property type="molecule type" value="Genomic_DNA"/>
</dbReference>
<comment type="caution">
    <text evidence="1">The sequence shown here is derived from an EMBL/GenBank/DDBJ whole genome shotgun (WGS) entry which is preliminary data.</text>
</comment>
<accession>A0ABU5P8P4</accession>
<dbReference type="Proteomes" id="UP001292571">
    <property type="component" value="Unassembled WGS sequence"/>
</dbReference>
<protein>
    <recommendedName>
        <fullName evidence="3">DUF2971 domain-containing protein</fullName>
    </recommendedName>
</protein>
<proteinExistence type="predicted"/>
<sequence>MIHHYTTVNTLALILRYQTLRFTRLDQFDDVTEGRSIGHFPLGAKTFASCWSASQQESIPQWAMYGDAMKGVRISLRPDPFIWHPIDIRWHEQFQFIDLQAPFSVEEMLSPNITLTPYPEMRATFGRRVHYVPDVETAIESLYSALAPDHITFFGDLTEIAHFKPNSWAFQDEYRFVIAAAPGPETPYQGDPASYIQSRTEWNRTGVNLLRDIPGRTHVDIRLDPDALRSTQILVGPLAPAGTLEIVESLVSRFAEGATVGLSSLSNSIRPR</sequence>
<name>A0ABU5P8P4_9PSED</name>
<dbReference type="RefSeq" id="WP_322949045.1">
    <property type="nucleotide sequence ID" value="NZ_JAYEET010000031.1"/>
</dbReference>